<dbReference type="EMBL" id="CAMXCT030001907">
    <property type="protein sequence ID" value="CAL4781397.1"/>
    <property type="molecule type" value="Genomic_DNA"/>
</dbReference>
<dbReference type="GO" id="GO:0016162">
    <property type="term" value="F:cellulose 1,4-beta-cellobiosidase activity"/>
    <property type="evidence" value="ECO:0007669"/>
    <property type="project" value="UniProtKB-EC"/>
</dbReference>
<dbReference type="Proteomes" id="UP001152797">
    <property type="component" value="Unassembled WGS sequence"/>
</dbReference>
<dbReference type="Gene3D" id="2.70.100.10">
    <property type="entry name" value="Glycoside hydrolase, family 7, domain"/>
    <property type="match status" value="1"/>
</dbReference>
<dbReference type="PANTHER" id="PTHR33753">
    <property type="entry name" value="1,4-BETA-D-GLUCAN CELLOBIOHYDROLASE B"/>
    <property type="match status" value="1"/>
</dbReference>
<comment type="caution">
    <text evidence="11">The sequence shown here is derived from an EMBL/GenBank/DDBJ whole genome shotgun (WGS) entry which is preliminary data.</text>
</comment>
<organism evidence="11">
    <name type="scientific">Cladocopium goreaui</name>
    <dbReference type="NCBI Taxonomy" id="2562237"/>
    <lineage>
        <taxon>Eukaryota</taxon>
        <taxon>Sar</taxon>
        <taxon>Alveolata</taxon>
        <taxon>Dinophyceae</taxon>
        <taxon>Suessiales</taxon>
        <taxon>Symbiodiniaceae</taxon>
        <taxon>Cladocopium</taxon>
    </lineage>
</organism>
<evidence type="ECO:0000256" key="8">
    <source>
        <dbReference type="ARBA" id="ARBA00023295"/>
    </source>
</evidence>
<dbReference type="EC" id="3.2.1.91" evidence="3"/>
<dbReference type="EMBL" id="CAMXCT010001907">
    <property type="protein sequence ID" value="CAI3994085.1"/>
    <property type="molecule type" value="Genomic_DNA"/>
</dbReference>
<dbReference type="GO" id="GO:0030245">
    <property type="term" value="P:cellulose catabolic process"/>
    <property type="evidence" value="ECO:0007669"/>
    <property type="project" value="UniProtKB-KW"/>
</dbReference>
<evidence type="ECO:0000256" key="2">
    <source>
        <dbReference type="ARBA" id="ARBA00006044"/>
    </source>
</evidence>
<keyword evidence="4" id="KW-0732">Signal</keyword>
<comment type="similarity">
    <text evidence="2">Belongs to the glycosyl hydrolase 7 (cellulase C) family.</text>
</comment>
<comment type="catalytic activity">
    <reaction evidence="1">
        <text>Hydrolysis of (1-&gt;4)-beta-D-glucosidic linkages in cellulose and cellotetraose, releasing cellobiose from the non-reducing ends of the chains.</text>
        <dbReference type="EC" id="3.2.1.91"/>
    </reaction>
</comment>
<keyword evidence="13" id="KW-1185">Reference proteome</keyword>
<proteinExistence type="inferred from homology"/>
<name>A0A9P1G159_9DINO</name>
<evidence type="ECO:0000256" key="10">
    <source>
        <dbReference type="SAM" id="MobiDB-lite"/>
    </source>
</evidence>
<evidence type="ECO:0000313" key="13">
    <source>
        <dbReference type="Proteomes" id="UP001152797"/>
    </source>
</evidence>
<evidence type="ECO:0000313" key="11">
    <source>
        <dbReference type="EMBL" id="CAI3994085.1"/>
    </source>
</evidence>
<dbReference type="PRINTS" id="PR00734">
    <property type="entry name" value="GLHYDRLASE7"/>
</dbReference>
<dbReference type="InterPro" id="IPR037019">
    <property type="entry name" value="Glyco_hydro_7_sf"/>
</dbReference>
<evidence type="ECO:0000256" key="9">
    <source>
        <dbReference type="ARBA" id="ARBA00023326"/>
    </source>
</evidence>
<dbReference type="InterPro" id="IPR001722">
    <property type="entry name" value="Glyco_hydro_7"/>
</dbReference>
<keyword evidence="5" id="KW-0378">Hydrolase</keyword>
<keyword evidence="8" id="KW-0326">Glycosidase</keyword>
<keyword evidence="6" id="KW-0136">Cellulose degradation</keyword>
<dbReference type="Pfam" id="PF00840">
    <property type="entry name" value="Glyco_hydro_7"/>
    <property type="match status" value="1"/>
</dbReference>
<evidence type="ECO:0000256" key="5">
    <source>
        <dbReference type="ARBA" id="ARBA00022801"/>
    </source>
</evidence>
<feature type="region of interest" description="Disordered" evidence="10">
    <location>
        <begin position="133"/>
        <end position="156"/>
    </location>
</feature>
<sequence>MPVIRNRVGNDWAIAVKDETLLDPIFNHLLQKVQGQGQGQIRFADEVTLHNSQVHIRTRRRISFSAVHDWVSRQMSSFSAKKMWTFQVPKDSPAQCAVEPMTDSQKPFLLQKLLMHATSPLISFSLADFADEQLPDSDEEGNNQQTSRNLDRAVVSRRNEGSRLKHAIQVQTSPAQAAAGNPAALGAVAMTSLFDRSLRHNAQLLLTALARKDPQALAQSQGQGLREAFAALLWQAPHQLAPSARSLGISSAAASAGKSFTLCGRVARGKWLRLVLGELTNTFAEGHFPPLPAEPGAGASRRLGPFGASPVKDWTDSWPRVARLQLLYSHFLAQILCALPLSAVAPAPGQAEVEIVTQECRKFLELRCAAASSALEHEDQRNQTAMLSIAVLVGCVVAQQPGVHEEEYHPQMPLWTCSSSGCIKQMKSVALDANWRWLHNGQYTNCYKDGDFNQELCPDPVSCARNCHLEGASQEQYGSTYGIKETEDGIKIDFVTTTKYGSNFGSRVYMMDTPDRYRIFKLKNRDLFPLDVTL</sequence>
<reference evidence="12 13" key="2">
    <citation type="submission" date="2024-05" db="EMBL/GenBank/DDBJ databases">
        <authorList>
            <person name="Chen Y."/>
            <person name="Shah S."/>
            <person name="Dougan E. K."/>
            <person name="Thang M."/>
            <person name="Chan C."/>
        </authorList>
    </citation>
    <scope>NUCLEOTIDE SEQUENCE [LARGE SCALE GENOMIC DNA]</scope>
</reference>
<evidence type="ECO:0000256" key="6">
    <source>
        <dbReference type="ARBA" id="ARBA00023001"/>
    </source>
</evidence>
<dbReference type="PANTHER" id="PTHR33753:SF2">
    <property type="entry name" value="GLYCOSIDE HYDROLASE FAMILY 7 PROTEIN"/>
    <property type="match status" value="1"/>
</dbReference>
<evidence type="ECO:0000256" key="7">
    <source>
        <dbReference type="ARBA" id="ARBA00023277"/>
    </source>
</evidence>
<dbReference type="SUPFAM" id="SSF49899">
    <property type="entry name" value="Concanavalin A-like lectins/glucanases"/>
    <property type="match status" value="1"/>
</dbReference>
<evidence type="ECO:0000256" key="4">
    <source>
        <dbReference type="ARBA" id="ARBA00022729"/>
    </source>
</evidence>
<dbReference type="AlphaFoldDB" id="A0A9P1G159"/>
<dbReference type="OrthoDB" id="412382at2759"/>
<keyword evidence="7" id="KW-0119">Carbohydrate metabolism</keyword>
<dbReference type="EMBL" id="CAMXCT020001907">
    <property type="protein sequence ID" value="CAL1147460.1"/>
    <property type="molecule type" value="Genomic_DNA"/>
</dbReference>
<dbReference type="InterPro" id="IPR013320">
    <property type="entry name" value="ConA-like_dom_sf"/>
</dbReference>
<evidence type="ECO:0000256" key="1">
    <source>
        <dbReference type="ARBA" id="ARBA00001641"/>
    </source>
</evidence>
<accession>A0A9P1G159</accession>
<gene>
    <name evidence="11" type="ORF">C1SCF055_LOCUS20761</name>
</gene>
<keyword evidence="9" id="KW-0624">Polysaccharide degradation</keyword>
<evidence type="ECO:0000313" key="12">
    <source>
        <dbReference type="EMBL" id="CAL4781397.1"/>
    </source>
</evidence>
<protein>
    <recommendedName>
        <fullName evidence="3">cellulose 1,4-beta-cellobiosidase (non-reducing end)</fullName>
        <ecNumber evidence="3">3.2.1.91</ecNumber>
    </recommendedName>
</protein>
<reference evidence="11" key="1">
    <citation type="submission" date="2022-10" db="EMBL/GenBank/DDBJ databases">
        <authorList>
            <person name="Chen Y."/>
            <person name="Dougan E. K."/>
            <person name="Chan C."/>
            <person name="Rhodes N."/>
            <person name="Thang M."/>
        </authorList>
    </citation>
    <scope>NUCLEOTIDE SEQUENCE</scope>
</reference>
<evidence type="ECO:0000256" key="3">
    <source>
        <dbReference type="ARBA" id="ARBA00012561"/>
    </source>
</evidence>